<keyword evidence="4" id="KW-1185">Reference proteome</keyword>
<dbReference type="EMBL" id="JAWJYN010000002">
    <property type="protein sequence ID" value="MDZ8162058.1"/>
    <property type="molecule type" value="Genomic_DNA"/>
</dbReference>
<comment type="caution">
    <text evidence="3">The sequence shown here is derived from an EMBL/GenBank/DDBJ whole genome shotgun (WGS) entry which is preliminary data.</text>
</comment>
<name>A0ABU5N7H8_9MICO</name>
<proteinExistence type="inferred from homology"/>
<dbReference type="InterPro" id="IPR020904">
    <property type="entry name" value="Sc_DH/Rdtase_CS"/>
</dbReference>
<protein>
    <submittedName>
        <fullName evidence="3">SDR family oxidoreductase</fullName>
    </submittedName>
</protein>
<accession>A0ABU5N7H8</accession>
<dbReference type="SUPFAM" id="SSF51735">
    <property type="entry name" value="NAD(P)-binding Rossmann-fold domains"/>
    <property type="match status" value="1"/>
</dbReference>
<evidence type="ECO:0000313" key="3">
    <source>
        <dbReference type="EMBL" id="MDZ8162058.1"/>
    </source>
</evidence>
<keyword evidence="2" id="KW-0560">Oxidoreductase</keyword>
<organism evidence="3 4">
    <name type="scientific">Microbacterium aquimaris</name>
    <dbReference type="NCBI Taxonomy" id="459816"/>
    <lineage>
        <taxon>Bacteria</taxon>
        <taxon>Bacillati</taxon>
        <taxon>Actinomycetota</taxon>
        <taxon>Actinomycetes</taxon>
        <taxon>Micrococcales</taxon>
        <taxon>Microbacteriaceae</taxon>
        <taxon>Microbacterium</taxon>
    </lineage>
</organism>
<reference evidence="3 4" key="1">
    <citation type="submission" date="2023-10" db="EMBL/GenBank/DDBJ databases">
        <title>Microbacterium xanthum sp. nov., isolated from seaweed.</title>
        <authorList>
            <person name="Lee S.D."/>
        </authorList>
    </citation>
    <scope>NUCLEOTIDE SEQUENCE [LARGE SCALE GENOMIC DNA]</scope>
    <source>
        <strain evidence="3 4">KCTC 19124</strain>
    </source>
</reference>
<dbReference type="InterPro" id="IPR002347">
    <property type="entry name" value="SDR_fam"/>
</dbReference>
<dbReference type="PANTHER" id="PTHR24321">
    <property type="entry name" value="DEHYDROGENASES, SHORT CHAIN"/>
    <property type="match status" value="1"/>
</dbReference>
<evidence type="ECO:0000256" key="1">
    <source>
        <dbReference type="ARBA" id="ARBA00006484"/>
    </source>
</evidence>
<gene>
    <name evidence="3" type="ORF">R2Q92_09405</name>
</gene>
<comment type="similarity">
    <text evidence="1">Belongs to the short-chain dehydrogenases/reductases (SDR) family.</text>
</comment>
<dbReference type="RefSeq" id="WP_194424552.1">
    <property type="nucleotide sequence ID" value="NZ_BAAAPT010000002.1"/>
</dbReference>
<evidence type="ECO:0000313" key="4">
    <source>
        <dbReference type="Proteomes" id="UP001291912"/>
    </source>
</evidence>
<dbReference type="PANTHER" id="PTHR24321:SF8">
    <property type="entry name" value="ESTRADIOL 17-BETA-DEHYDROGENASE 8-RELATED"/>
    <property type="match status" value="1"/>
</dbReference>
<sequence length="268" mass="28087">MSGDFSGRTALVTGAGSGIGAATALAFLDAGAVVFRMDLDARALERSRRTMSPAVADRARDLVVDVADTAAVAKALTVVSDERGEIDHLVNCAANFVAAGVEATEEDWSRSLGVNVTASAMLTAQVATMMSAGATVVNVSSISAHVAQPRRWTYNAAKSAILALSRGQAMDLAPRGIRVNSVSPGWIWTKEVQKAAGGDRERWEPVWGRYHLLQRLGEPEEVAAAVLFLSSDAASFITGTELFVDGGYSAMGPEGLGETAQFAGADRR</sequence>
<dbReference type="PRINTS" id="PR00081">
    <property type="entry name" value="GDHRDH"/>
</dbReference>
<dbReference type="Proteomes" id="UP001291912">
    <property type="component" value="Unassembled WGS sequence"/>
</dbReference>
<dbReference type="Gene3D" id="3.40.50.720">
    <property type="entry name" value="NAD(P)-binding Rossmann-like Domain"/>
    <property type="match status" value="1"/>
</dbReference>
<evidence type="ECO:0000256" key="2">
    <source>
        <dbReference type="ARBA" id="ARBA00023002"/>
    </source>
</evidence>
<dbReference type="PRINTS" id="PR00080">
    <property type="entry name" value="SDRFAMILY"/>
</dbReference>
<dbReference type="InterPro" id="IPR036291">
    <property type="entry name" value="NAD(P)-bd_dom_sf"/>
</dbReference>
<dbReference type="CDD" id="cd05233">
    <property type="entry name" value="SDR_c"/>
    <property type="match status" value="1"/>
</dbReference>
<dbReference type="Pfam" id="PF13561">
    <property type="entry name" value="adh_short_C2"/>
    <property type="match status" value="1"/>
</dbReference>
<dbReference type="PROSITE" id="PS00061">
    <property type="entry name" value="ADH_SHORT"/>
    <property type="match status" value="1"/>
</dbReference>